<comment type="caution">
    <text evidence="1">The sequence shown here is derived from an EMBL/GenBank/DDBJ whole genome shotgun (WGS) entry which is preliminary data.</text>
</comment>
<dbReference type="EMBL" id="JANIIK010000110">
    <property type="protein sequence ID" value="KAJ3596019.1"/>
    <property type="molecule type" value="Genomic_DNA"/>
</dbReference>
<dbReference type="AlphaFoldDB" id="A0A9Q0IER1"/>
<proteinExistence type="predicted"/>
<protein>
    <recommendedName>
        <fullName evidence="3">VWFC domain-containing protein</fullName>
    </recommendedName>
</protein>
<evidence type="ECO:0000313" key="1">
    <source>
        <dbReference type="EMBL" id="KAJ3596019.1"/>
    </source>
</evidence>
<reference evidence="1" key="1">
    <citation type="submission" date="2022-07" db="EMBL/GenBank/DDBJ databases">
        <title>Chromosome-level genome of Muraenolepis orangiensis.</title>
        <authorList>
            <person name="Kim J."/>
        </authorList>
    </citation>
    <scope>NUCLEOTIDE SEQUENCE</scope>
    <source>
        <strain evidence="1">KU_S4_2022</strain>
        <tissue evidence="1">Muscle</tissue>
    </source>
</reference>
<keyword evidence="2" id="KW-1185">Reference proteome</keyword>
<dbReference type="Proteomes" id="UP001148018">
    <property type="component" value="Unassembled WGS sequence"/>
</dbReference>
<name>A0A9Q0IER1_9TELE</name>
<dbReference type="OrthoDB" id="10071893at2759"/>
<accession>A0A9Q0IER1</accession>
<gene>
    <name evidence="1" type="ORF">NHX12_002428</name>
</gene>
<sequence length="133" mass="14769">MVVTIPAIEAIVMYKGLLFSVYLPYSHFYNNTEGQCGEIWQSGCQDCVCDRDTYSVQCEPITCPTQEPVSCDKEGEVLVKRNVVDCCDSFKCGTPRYNCQMKKNTTYLHIKDCSSTVPVEITACQGSCGTSSM</sequence>
<organism evidence="1 2">
    <name type="scientific">Muraenolepis orangiensis</name>
    <name type="common">Patagonian moray cod</name>
    <dbReference type="NCBI Taxonomy" id="630683"/>
    <lineage>
        <taxon>Eukaryota</taxon>
        <taxon>Metazoa</taxon>
        <taxon>Chordata</taxon>
        <taxon>Craniata</taxon>
        <taxon>Vertebrata</taxon>
        <taxon>Euteleostomi</taxon>
        <taxon>Actinopterygii</taxon>
        <taxon>Neopterygii</taxon>
        <taxon>Teleostei</taxon>
        <taxon>Neoteleostei</taxon>
        <taxon>Acanthomorphata</taxon>
        <taxon>Zeiogadaria</taxon>
        <taxon>Gadariae</taxon>
        <taxon>Gadiformes</taxon>
        <taxon>Muraenolepidoidei</taxon>
        <taxon>Muraenolepididae</taxon>
        <taxon>Muraenolepis</taxon>
    </lineage>
</organism>
<evidence type="ECO:0000313" key="2">
    <source>
        <dbReference type="Proteomes" id="UP001148018"/>
    </source>
</evidence>
<evidence type="ECO:0008006" key="3">
    <source>
        <dbReference type="Google" id="ProtNLM"/>
    </source>
</evidence>